<evidence type="ECO:0000313" key="12">
    <source>
        <dbReference type="EMBL" id="CAG5079184.1"/>
    </source>
</evidence>
<evidence type="ECO:0000256" key="3">
    <source>
        <dbReference type="ARBA" id="ARBA00022729"/>
    </source>
</evidence>
<feature type="domain" description="Calx-beta" evidence="11">
    <location>
        <begin position="2117"/>
        <end position="2219"/>
    </location>
</feature>
<dbReference type="Pfam" id="PF16184">
    <property type="entry name" value="Cadherin_3"/>
    <property type="match status" value="9"/>
</dbReference>
<keyword evidence="2" id="KW-0479">Metal-binding</keyword>
<feature type="domain" description="Calx-beta" evidence="11">
    <location>
        <begin position="1731"/>
        <end position="1834"/>
    </location>
</feature>
<dbReference type="Pfam" id="PF19309">
    <property type="entry name" value="Frem_N"/>
    <property type="match status" value="1"/>
</dbReference>
<feature type="domain" description="Calx-beta" evidence="11">
    <location>
        <begin position="2235"/>
        <end position="2338"/>
    </location>
</feature>
<evidence type="ECO:0000256" key="8">
    <source>
        <dbReference type="PROSITE-ProRule" id="PRU01201"/>
    </source>
</evidence>
<keyword evidence="6" id="KW-0130">Cell adhesion</keyword>
<keyword evidence="4" id="KW-0677">Repeat</keyword>
<proteinExistence type="inferred from homology"/>
<keyword evidence="10" id="KW-0812">Transmembrane</keyword>
<comment type="similarity">
    <text evidence="1">Belongs to the FRAS1 family.</text>
</comment>
<feature type="repeat" description="CSPG" evidence="8">
    <location>
        <begin position="1135"/>
        <end position="1230"/>
    </location>
</feature>
<dbReference type="PANTHER" id="PTHR45739">
    <property type="entry name" value="MATRIX PROTEIN, PUTATIVE-RELATED"/>
    <property type="match status" value="1"/>
</dbReference>
<feature type="repeat" description="CSPG" evidence="8">
    <location>
        <begin position="1011"/>
        <end position="1113"/>
    </location>
</feature>
<keyword evidence="10" id="KW-1133">Transmembrane helix</keyword>
<keyword evidence="10" id="KW-0472">Membrane</keyword>
<evidence type="ECO:0000256" key="6">
    <source>
        <dbReference type="ARBA" id="ARBA00022889"/>
    </source>
</evidence>
<feature type="domain" description="Calx-beta" evidence="11">
    <location>
        <begin position="1972"/>
        <end position="2102"/>
    </location>
</feature>
<keyword evidence="7" id="KW-0325">Glycoprotein</keyword>
<feature type="repeat" description="CSPG" evidence="8">
    <location>
        <begin position="776"/>
        <end position="867"/>
    </location>
</feature>
<feature type="domain" description="Calx-beta" evidence="11">
    <location>
        <begin position="1847"/>
        <end position="1958"/>
    </location>
</feature>
<accession>A0ABN7RMT6</accession>
<dbReference type="Pfam" id="PF03160">
    <property type="entry name" value="Calx-beta"/>
    <property type="match status" value="5"/>
</dbReference>
<dbReference type="InterPro" id="IPR003644">
    <property type="entry name" value="Calx_beta"/>
</dbReference>
<keyword evidence="13" id="KW-1185">Reference proteome</keyword>
<feature type="repeat" description="CSPG" evidence="8">
    <location>
        <begin position="425"/>
        <end position="513"/>
    </location>
</feature>
<feature type="repeat" description="CSPG" evidence="8">
    <location>
        <begin position="1392"/>
        <end position="1484"/>
    </location>
</feature>
<dbReference type="InterPro" id="IPR039005">
    <property type="entry name" value="CSPG_rpt"/>
</dbReference>
<dbReference type="Gene3D" id="2.60.40.2030">
    <property type="match status" value="5"/>
</dbReference>
<organism evidence="12 13">
    <name type="scientific">Oikopleura dioica</name>
    <name type="common">Tunicate</name>
    <dbReference type="NCBI Taxonomy" id="34765"/>
    <lineage>
        <taxon>Eukaryota</taxon>
        <taxon>Metazoa</taxon>
        <taxon>Chordata</taxon>
        <taxon>Tunicata</taxon>
        <taxon>Appendicularia</taxon>
        <taxon>Copelata</taxon>
        <taxon>Oikopleuridae</taxon>
        <taxon>Oikopleura</taxon>
    </lineage>
</organism>
<feature type="region of interest" description="Disordered" evidence="9">
    <location>
        <begin position="3133"/>
        <end position="3155"/>
    </location>
</feature>
<feature type="transmembrane region" description="Helical" evidence="10">
    <location>
        <begin position="3087"/>
        <end position="3109"/>
    </location>
</feature>
<dbReference type="SUPFAM" id="SSF141072">
    <property type="entry name" value="CalX-like"/>
    <property type="match status" value="5"/>
</dbReference>
<keyword evidence="3" id="KW-0732">Signal</keyword>
<reference evidence="12 13" key="1">
    <citation type="submission" date="2021-04" db="EMBL/GenBank/DDBJ databases">
        <authorList>
            <person name="Bliznina A."/>
        </authorList>
    </citation>
    <scope>NUCLEOTIDE SEQUENCE [LARGE SCALE GENOMIC DNA]</scope>
</reference>
<protein>
    <submittedName>
        <fullName evidence="12">Oidioi.mRNA.OKI2018_I69.PAR.g9192.t1.cds</fullName>
    </submittedName>
</protein>
<gene>
    <name evidence="12" type="ORF">OKIOD_LOCUS750</name>
</gene>
<evidence type="ECO:0000256" key="1">
    <source>
        <dbReference type="ARBA" id="ARBA00005529"/>
    </source>
</evidence>
<evidence type="ECO:0000256" key="5">
    <source>
        <dbReference type="ARBA" id="ARBA00022837"/>
    </source>
</evidence>
<evidence type="ECO:0000256" key="9">
    <source>
        <dbReference type="SAM" id="MobiDB-lite"/>
    </source>
</evidence>
<dbReference type="PROSITE" id="PS51854">
    <property type="entry name" value="CSPG"/>
    <property type="match status" value="9"/>
</dbReference>
<feature type="repeat" description="CSPG" evidence="8">
    <location>
        <begin position="891"/>
        <end position="987"/>
    </location>
</feature>
<dbReference type="PANTHER" id="PTHR45739:SF8">
    <property type="entry name" value="FRAS1-RELATED EXTRACELLULAR MATRIX PROTEIN 1"/>
    <property type="match status" value="1"/>
</dbReference>
<dbReference type="InterPro" id="IPR038081">
    <property type="entry name" value="CalX-like_sf"/>
</dbReference>
<evidence type="ECO:0000256" key="2">
    <source>
        <dbReference type="ARBA" id="ARBA00022723"/>
    </source>
</evidence>
<evidence type="ECO:0000313" key="13">
    <source>
        <dbReference type="Proteomes" id="UP001158576"/>
    </source>
</evidence>
<dbReference type="SMART" id="SM00237">
    <property type="entry name" value="Calx_beta"/>
    <property type="match status" value="5"/>
</dbReference>
<dbReference type="EMBL" id="OU015568">
    <property type="protein sequence ID" value="CAG5079184.1"/>
    <property type="molecule type" value="Genomic_DNA"/>
</dbReference>
<evidence type="ECO:0000259" key="11">
    <source>
        <dbReference type="SMART" id="SM00237"/>
    </source>
</evidence>
<dbReference type="InterPro" id="IPR045658">
    <property type="entry name" value="FRAS1-rel_N"/>
</dbReference>
<dbReference type="InterPro" id="IPR051561">
    <property type="entry name" value="FRAS1_ECM"/>
</dbReference>
<evidence type="ECO:0000256" key="7">
    <source>
        <dbReference type="ARBA" id="ARBA00023180"/>
    </source>
</evidence>
<feature type="compositionally biased region" description="Low complexity" evidence="9">
    <location>
        <begin position="3142"/>
        <end position="3155"/>
    </location>
</feature>
<feature type="repeat" description="CSPG" evidence="8">
    <location>
        <begin position="1627"/>
        <end position="1726"/>
    </location>
</feature>
<keyword evidence="5" id="KW-0106">Calcium</keyword>
<feature type="repeat" description="CSPG" evidence="8">
    <location>
        <begin position="1504"/>
        <end position="1593"/>
    </location>
</feature>
<sequence>MRWLSLLGLAAAETGFAPPDRAPARIVTKNEKIQVPIGRSSPLWPHLQISAEGGNTCEVRVLPSPIEQVVGELNVDRFPCDFTEDEVFYQHYGRAEPRSDRISLQVHYETRTTKKILPLQIEIEVLLTPHDLIKDFNDLEVTRLAGESKAIDSTILKIDFDPTKSITSFISSDDYSYSDSTELECFVTIPEAYRPTERVYIDNQELLGEVYPIFEGSPPFDRRFLSDNPKIGIWPKYGKLAYAPVRSTCDDFVNSGIYYRHSGATGTPDKDHQPLLIEIEDKSGFVHEREWFDLQINIRAAAKNEPPNVDPQAELKLYVDQFILTALTRDVLFGKDYETDERLLVVEFDDQPKSGFFVSTDDRTRPILSFYQSELLDNKIAFQPPAADSAFDRLLSVNFRIHDEDGGTSPWVPFYIKIQAMENDTPFAMENNGLILYEGSRRCIGPDELKLTDKDTPTGNLNLRVLDGTKHGQIFVGPMAIDMFSGSDIESCSVVYQHDDSDTFVDNIIMEISDGESSIEILFPIWIVPIDDQPPQIIKNLGAEIYKNSNVTIDLEDVDIDSNGPTLYTLQNPLTKGELFVLNDEGQWTVTRTFTSEQVQRKQVEYMHNAGVNQLNVEIEELELTASDIRGNTGLSFNYTIFIHPRDDDPPRCNFYPCTLGMRVNEYETAPLRKSNFNFVDNVSPPEEVVIDITTKPHDVATGQSMGRLLWADTNQEVQQFTQQMVNHLKIVYEAPNRDLGLVRRVVQFNYHVSDAMQNTLYDQSFTIELMPMDNAEPVVTNMGLQVMQGESVTVTQDKLDVTDMDTADEILAFMLLEEPAHGELRIADIKIEVGSEFFKLDIVAGDISYANNGDDDISDIIRLEVTDGMHSFPVNVDVVVIPRPVIPEPTQRNPSETTLVVPERSQTELTLAKYFLGPPEAADKDLSFTIVKQPEKGQLLKDGLALPAMTQPVTTADLANGRVVYQHNNQEIGPEEVQDLFILQAQDIHGRAESMEIITHVRIIPVDNQFPLVTVLQSITVDEGSKSSVNPSHLEINDADTSPEDIICRIDPQPEFGFLENISPLPGSEKSRAGEAITDFRAADLPNEFINYVQSIHKGYEPTADEFWIRCRDKQNNESIQKKITVIINPVNDEEPKIEYSRWRVREGDILNLDESILNCRDLDIPFDELTFIVTSPPKFGKIIYLGMNTLESTESIDSFTCEQLKAHEIAFEHDDSENFEDSIKLQLTDGKHVTDETIPIDIIPVDDETPRVEINRGLQMAHEDRSARIGADILKVTDLDSVDEDLMIIITHPPRLGTLRMDDGSPDGRYLSEGDVFEMRRLWENRVIYKRGEDALSPADYFSDFTSSSTTDSLQSLDEQRDYFVFEVTDGLNRLIDRKFFIQIESGDKLYPMVFNEGLTLPEDGRRTITTDLLQASDLNSNDLDLIFKVNKMPIKGHLESTDSPGKKRTTFTMRELVGSKIRYVHTADDEIRMDAFEFSVTDGTNTVYRTFRVNILPIDNKLPVVKVDGIRLNEGAEKLISPFEVSIEDQDTDDSQVRVTIVGDPIHGSLNFDGSFIASEFTLADLKNNKITYKHDGSESTKDQFRFLVTDGTHDDFYLFPELKDTHRGAVTFPIDIVPVDDEIPKLVVNKPGSYVEQNADGTKTFTITKKHLRATDRDSFNPDLKYQIKELPRHGRILKALPAQVPQEVDYFTQKDIDDKAIRYALDDDVQETEDFIIFDLVDQGGNKREDLKFICRWSFTSLAKEMITVDEADKELIVTVSRRGYLGETAFVSVNTIDVLAEKLLDFKNEAISSNQVQLNPGQTDAVWKIRILDDDIYEEAENFEVQLSDPIMTIIEEPSRATVEIIDPDDESTVFLPEPQIDTVENVGILRVPIQRVGDVSMELAVICSTVSGSAGGTGPIPLESYFDFISRPESHQSVIRFGPGQKEAFCEITIIDDSLYEPEENFTVVLSQPTGGRIDEEMNETKVVILKDPADTPVVKFNVKHIDVEENVGQVEFQVLRSGSDLTGESSVIVRSRSPNIPTSLASANRRRRSADDIIADLKYHAAEAGSDYVAISKVVTFEPEAVSATVTVTILDDLGNPVMEGLEQFEVYLSMPEDCAIGQPNEMKITIDDREDDKPSVEFQKPDVEVSESEAHATALIIRQGDLNQETTVRCYTRQIGAQVAKDYIERPNTDVSIVRFVPGQTVAKCDVELVNDESFESTEDFRLVLGTPLSPVGAKLGERFDTLVKIKDDGDQPTVGFEKPLYEVVEPAEGNTQRLRICVVRTGDLAGELELRIHTKDGNADSGLDYIPLSKMIKIERDDDKCCFEVDILHDKRKEIRESFTVWIKDPIPENGVDPEIIQPRTIVYIKQRDILADVTFPTSPKVISLADYDKLKNAAATVPEPKSGYPVVCVTPCDPKSDVFEEVQSLCEDEQIDNEMTEYRWQVSAPSDENGATHPLQDVSATTFMTTVNRITLDSIYFGVGSRIQCHARAVKNNGEPGRESASEVVKISNEGICPPRQEGVMGADPFSAKIRYIDGDDEHHPNTIKVSVILPHTDGIIPLISTKQLTNFEFTMSEDSTRSSQHSGFLAQMHSCSNLLLPREVRTNFGFLTNATSNPKIYSDNDLMPYQFDRNLRSERTLQFYKNLNLEACIWEFESWYDMSELQQACGGEITTDGQVLNLIHSYVTLSVPLYVSYISHSPTRIPWRHFDLETNLRLTFVYDTAKMWTDGIGTPPESTLPGTFYPTSMKIRPDGRLVVRFKTVARFTGMFVLEHPGSEDDPDVGYTAAESTVTSVQHPELSFTLNLIRSDKTYSTPEQQWSFVSNYAITDYSGDYKISLIPCTVSHDQTYSDPPKCNPREPVEFALPLRAQQVSDPVAEQFSLNTTFSLLSKKDLWTADSAIQVTESSDVAFPEGAQIYGRVQVDPVQSLGEGFTVNIEKVFLCSGSEGYIPKYNPANSEYGCLADSHLLLYRFKVIDKEQPDTEDDNLNSVPFNAVLAVDDPSAKGLTEQPGSDGFRMDSTPLFQVNVGAEWYLHTIYTVRSSTKRVRRHSIVRRAASPEDIGIGFDRGTNMMPIRLMSEEAFEEMETQKAQFNWMIILAAGGILFIAIFVLVVFRRRNDGNYPTTGYAQARSNSDAFKPIVRPHEGSSSSNSSIPSGTEV</sequence>
<evidence type="ECO:0000256" key="10">
    <source>
        <dbReference type="SAM" id="Phobius"/>
    </source>
</evidence>
<feature type="repeat" description="CSPG" evidence="8">
    <location>
        <begin position="1251"/>
        <end position="1349"/>
    </location>
</feature>
<name>A0ABN7RMT6_OIKDI</name>
<dbReference type="Proteomes" id="UP001158576">
    <property type="component" value="Chromosome PAR"/>
</dbReference>
<evidence type="ECO:0000256" key="4">
    <source>
        <dbReference type="ARBA" id="ARBA00022737"/>
    </source>
</evidence>